<evidence type="ECO:0000256" key="12">
    <source>
        <dbReference type="ARBA" id="ARBA00023136"/>
    </source>
</evidence>
<dbReference type="ExpressionAtlas" id="A0A1D6LDL6">
    <property type="expression patterns" value="baseline and differential"/>
</dbReference>
<evidence type="ECO:0000256" key="14">
    <source>
        <dbReference type="RuleBase" id="RU000461"/>
    </source>
</evidence>
<feature type="transmembrane region" description="Helical" evidence="15">
    <location>
        <begin position="25"/>
        <end position="45"/>
    </location>
</feature>
<dbReference type="PANTHER" id="PTHR47955:SF14">
    <property type="entry name" value="OS01G0543600 PROTEIN"/>
    <property type="match status" value="1"/>
</dbReference>
<proteinExistence type="evidence at protein level"/>
<dbReference type="PANTHER" id="PTHR47955">
    <property type="entry name" value="CYTOCHROME P450 FAMILY 71 PROTEIN"/>
    <property type="match status" value="1"/>
</dbReference>
<evidence type="ECO:0000313" key="17">
    <source>
        <dbReference type="EnsemblPlants" id="Zm00001eb260220_P001"/>
    </source>
</evidence>
<organism evidence="16">
    <name type="scientific">Zea mays</name>
    <name type="common">Maize</name>
    <dbReference type="NCBI Taxonomy" id="4577"/>
    <lineage>
        <taxon>Eukaryota</taxon>
        <taxon>Viridiplantae</taxon>
        <taxon>Streptophyta</taxon>
        <taxon>Embryophyta</taxon>
        <taxon>Tracheophyta</taxon>
        <taxon>Spermatophyta</taxon>
        <taxon>Magnoliopsida</taxon>
        <taxon>Liliopsida</taxon>
        <taxon>Poales</taxon>
        <taxon>Poaceae</taxon>
        <taxon>PACMAD clade</taxon>
        <taxon>Panicoideae</taxon>
        <taxon>Andropogonodae</taxon>
        <taxon>Andropogoneae</taxon>
        <taxon>Tripsacinae</taxon>
        <taxon>Zea</taxon>
    </lineage>
</organism>
<comment type="pathway">
    <text evidence="3">Secondary metabolite biosynthesis.</text>
</comment>
<dbReference type="STRING" id="4577.A0A1D6LDL6"/>
<dbReference type="OrthoDB" id="1470350at2759"/>
<protein>
    <submittedName>
        <fullName evidence="16">Cytochrome P450 71A26</fullName>
    </submittedName>
</protein>
<keyword evidence="5 13" id="KW-0349">Heme</keyword>
<keyword evidence="12 15" id="KW-0472">Membrane</keyword>
<keyword evidence="6 15" id="KW-0812">Transmembrane</keyword>
<keyword evidence="10 13" id="KW-0408">Iron</keyword>
<dbReference type="SMR" id="A0A1D6LDL6"/>
<dbReference type="RefSeq" id="XP_020395786.1">
    <property type="nucleotide sequence ID" value="XM_020540197.2"/>
</dbReference>
<dbReference type="InterPro" id="IPR002401">
    <property type="entry name" value="Cyt_P450_E_grp-I"/>
</dbReference>
<evidence type="ECO:0000256" key="6">
    <source>
        <dbReference type="ARBA" id="ARBA00022692"/>
    </source>
</evidence>
<keyword evidence="19" id="KW-1267">Proteomics identification</keyword>
<dbReference type="OMA" id="IFEEMTW"/>
<comment type="similarity">
    <text evidence="4 14">Belongs to the cytochrome P450 family.</text>
</comment>
<reference evidence="18" key="1">
    <citation type="journal article" date="2009" name="Science">
        <title>The B73 maize genome: complexity, diversity, and dynamics.</title>
        <authorList>
            <person name="Schnable P.S."/>
            <person name="Ware D."/>
            <person name="Fulton R.S."/>
            <person name="Stein J.C."/>
            <person name="Wei F."/>
            <person name="Pasternak S."/>
            <person name="Liang C."/>
            <person name="Zhang J."/>
            <person name="Fulton L."/>
            <person name="Graves T.A."/>
            <person name="Minx P."/>
            <person name="Reily A.D."/>
            <person name="Courtney L."/>
            <person name="Kruchowski S.S."/>
            <person name="Tomlinson C."/>
            <person name="Strong C."/>
            <person name="Delehaunty K."/>
            <person name="Fronick C."/>
            <person name="Courtney B."/>
            <person name="Rock S.M."/>
            <person name="Belter E."/>
            <person name="Du F."/>
            <person name="Kim K."/>
            <person name="Abbott R.M."/>
            <person name="Cotton M."/>
            <person name="Levy A."/>
            <person name="Marchetto P."/>
            <person name="Ochoa K."/>
            <person name="Jackson S.M."/>
            <person name="Gillam B."/>
            <person name="Chen W."/>
            <person name="Yan L."/>
            <person name="Higginbotham J."/>
            <person name="Cardenas M."/>
            <person name="Waligorski J."/>
            <person name="Applebaum E."/>
            <person name="Phelps L."/>
            <person name="Falcone J."/>
            <person name="Kanchi K."/>
            <person name="Thane T."/>
            <person name="Scimone A."/>
            <person name="Thane N."/>
            <person name="Henke J."/>
            <person name="Wang T."/>
            <person name="Ruppert J."/>
            <person name="Shah N."/>
            <person name="Rotter K."/>
            <person name="Hodges J."/>
            <person name="Ingenthron E."/>
            <person name="Cordes M."/>
            <person name="Kohlberg S."/>
            <person name="Sgro J."/>
            <person name="Delgado B."/>
            <person name="Mead K."/>
            <person name="Chinwalla A."/>
            <person name="Leonard S."/>
            <person name="Crouse K."/>
            <person name="Collura K."/>
            <person name="Kudrna D."/>
            <person name="Currie J."/>
            <person name="He R."/>
            <person name="Angelova A."/>
            <person name="Rajasekar S."/>
            <person name="Mueller T."/>
            <person name="Lomeli R."/>
            <person name="Scara G."/>
            <person name="Ko A."/>
            <person name="Delaney K."/>
            <person name="Wissotski M."/>
            <person name="Lopez G."/>
            <person name="Campos D."/>
            <person name="Braidotti M."/>
            <person name="Ashley E."/>
            <person name="Golser W."/>
            <person name="Kim H."/>
            <person name="Lee S."/>
            <person name="Lin J."/>
            <person name="Dujmic Z."/>
            <person name="Kim W."/>
            <person name="Talag J."/>
            <person name="Zuccolo A."/>
            <person name="Fan C."/>
            <person name="Sebastian A."/>
            <person name="Kramer M."/>
            <person name="Spiegel L."/>
            <person name="Nascimento L."/>
            <person name="Zutavern T."/>
            <person name="Miller B."/>
            <person name="Ambroise C."/>
            <person name="Muller S."/>
            <person name="Spooner W."/>
            <person name="Narechania A."/>
            <person name="Ren L."/>
            <person name="Wei S."/>
            <person name="Kumari S."/>
            <person name="Faga B."/>
            <person name="Levy M.J."/>
            <person name="McMahan L."/>
            <person name="Van Buren P."/>
            <person name="Vaughn M.W."/>
            <person name="Ying K."/>
            <person name="Yeh C.-T."/>
            <person name="Emrich S.J."/>
            <person name="Jia Y."/>
            <person name="Kalyanaraman A."/>
            <person name="Hsia A.-P."/>
            <person name="Barbazuk W.B."/>
            <person name="Baucom R.S."/>
            <person name="Brutnell T.P."/>
            <person name="Carpita N.C."/>
            <person name="Chaparro C."/>
            <person name="Chia J.-M."/>
            <person name="Deragon J.-M."/>
            <person name="Estill J.C."/>
            <person name="Fu Y."/>
            <person name="Jeddeloh J.A."/>
            <person name="Han Y."/>
            <person name="Lee H."/>
            <person name="Li P."/>
            <person name="Lisch D.R."/>
            <person name="Liu S."/>
            <person name="Liu Z."/>
            <person name="Nagel D.H."/>
            <person name="McCann M.C."/>
            <person name="SanMiguel P."/>
            <person name="Myers A.M."/>
            <person name="Nettleton D."/>
            <person name="Nguyen J."/>
            <person name="Penning B.W."/>
            <person name="Ponnala L."/>
            <person name="Schneider K.L."/>
            <person name="Schwartz D.C."/>
            <person name="Sharma A."/>
            <person name="Soderlund C."/>
            <person name="Springer N.M."/>
            <person name="Sun Q."/>
            <person name="Wang H."/>
            <person name="Waterman M."/>
            <person name="Westerman R."/>
            <person name="Wolfgruber T.K."/>
            <person name="Yang L."/>
            <person name="Yu Y."/>
            <person name="Zhang L."/>
            <person name="Zhou S."/>
            <person name="Zhu Q."/>
            <person name="Bennetzen J.L."/>
            <person name="Dawe R.K."/>
            <person name="Jiang J."/>
            <person name="Jiang N."/>
            <person name="Presting G.G."/>
            <person name="Wessler S.R."/>
            <person name="Aluru S."/>
            <person name="Martienssen R.A."/>
            <person name="Clifton S.W."/>
            <person name="McCombie W.R."/>
            <person name="Wing R.A."/>
            <person name="Wilson R.K."/>
        </authorList>
    </citation>
    <scope>NUCLEOTIDE SEQUENCE [LARGE SCALE GENOMIC DNA]</scope>
    <source>
        <strain evidence="18">cv. B73</strain>
    </source>
</reference>
<dbReference type="PRINTS" id="PR00385">
    <property type="entry name" value="P450"/>
</dbReference>
<keyword evidence="11 14" id="KW-0503">Monooxygenase</keyword>
<evidence type="ECO:0000256" key="4">
    <source>
        <dbReference type="ARBA" id="ARBA00010617"/>
    </source>
</evidence>
<dbReference type="EnsemblPlants" id="Zm00001eb260220_T001">
    <property type="protein sequence ID" value="Zm00001eb260220_P001"/>
    <property type="gene ID" value="Zm00001eb260220"/>
</dbReference>
<dbReference type="SUPFAM" id="SSF48264">
    <property type="entry name" value="Cytochrome P450"/>
    <property type="match status" value="1"/>
</dbReference>
<gene>
    <name evidence="17" type="primary">LOC109940614</name>
    <name evidence="16" type="ORF">ZEAMMB73_Zm00001d035013</name>
</gene>
<keyword evidence="9 14" id="KW-0560">Oxidoreductase</keyword>
<dbReference type="CDD" id="cd11072">
    <property type="entry name" value="CYP71-like"/>
    <property type="match status" value="1"/>
</dbReference>
<evidence type="ECO:0000256" key="15">
    <source>
        <dbReference type="SAM" id="Phobius"/>
    </source>
</evidence>
<dbReference type="GO" id="GO:0016709">
    <property type="term" value="F:oxidoreductase activity, acting on paired donors, with incorporation or reduction of molecular oxygen, NAD(P)H as one donor, and incorporation of one atom of oxygen"/>
    <property type="evidence" value="ECO:0000318"/>
    <property type="project" value="GO_Central"/>
</dbReference>
<dbReference type="GO" id="GO:0005506">
    <property type="term" value="F:iron ion binding"/>
    <property type="evidence" value="ECO:0007669"/>
    <property type="project" value="InterPro"/>
</dbReference>
<dbReference type="AlphaFoldDB" id="A0A1D6LDL6"/>
<sequence length="546" mass="60885">MAYVQHGHGHDHEDGVVLQAKSPPAVVALVLSALLVCPLLVLLVVRRRRFGTKEVLLSKLPSPPSRLPIIGHLHLVGPLPHVSLRDLSSKHGRDGLMLLHLGAVPTLIVSSPSAAQAVLRTQDHVFASRAYSPVTDILFYGSTDIAFSPYGEHWRQVKKIATTHLLTNRKVRCYRHARENEVRLVMSKIREAATAGAAFDLSEQLNSFANDIVCHAVSGKFFREEGRNKLFRELVEANSSLIGGFNLEDYFPVLVKLDMVKRMVCARARRVNKMWDELLDTLIDDHARKKPSSSERDADADADADGEEESDFIHVLLSLQQEYNLTRDQIKAQLVVMFEAGTDTSFIVLEYAMVQLMRNPHLMSKLQAEVRSTIINKGTEIVTEDELHSLPYLKAVVKETLRLHMPAPLLVPHLSMADCTIQGYTIPSGTRTIVNSWALARDPSCWERAEEFMPERFMEGGSAAAMDSNKGNDFQYIPFGAGRRMCPGISFATAAIHLMLANLVYHFDWELPAESASKGIDMTESFGVTVHRTEKLLLVPVLAQQD</sequence>
<evidence type="ECO:0000256" key="13">
    <source>
        <dbReference type="PIRSR" id="PIRSR602401-1"/>
    </source>
</evidence>
<dbReference type="InterPro" id="IPR036396">
    <property type="entry name" value="Cyt_P450_sf"/>
</dbReference>
<reference evidence="17" key="4">
    <citation type="submission" date="2021-05" db="UniProtKB">
        <authorList>
            <consortium name="EnsemblPlants"/>
        </authorList>
    </citation>
    <scope>IDENTIFICATION</scope>
    <source>
        <strain evidence="17">cv. B73</strain>
    </source>
</reference>
<dbReference type="EMBL" id="CM000782">
    <property type="protein sequence ID" value="AQK78095.1"/>
    <property type="molecule type" value="Genomic_DNA"/>
</dbReference>
<evidence type="ECO:0000256" key="3">
    <source>
        <dbReference type="ARBA" id="ARBA00005179"/>
    </source>
</evidence>
<reference evidence="16" key="2">
    <citation type="submission" date="2015-12" db="EMBL/GenBank/DDBJ databases">
        <title>Update maize B73 reference genome by single molecule sequencing technologies.</title>
        <authorList>
            <consortium name="Maize Genome Sequencing Project"/>
            <person name="Ware D."/>
        </authorList>
    </citation>
    <scope>NUCLEOTIDE SEQUENCE</scope>
    <source>
        <tissue evidence="16">Seedling</tissue>
    </source>
</reference>
<dbReference type="PRINTS" id="PR00463">
    <property type="entry name" value="EP450I"/>
</dbReference>
<name>A0A1D6LDL6_MAIZE</name>
<evidence type="ECO:0000256" key="8">
    <source>
        <dbReference type="ARBA" id="ARBA00022989"/>
    </source>
</evidence>
<keyword evidence="7 13" id="KW-0479">Metal-binding</keyword>
<evidence type="ECO:0000256" key="7">
    <source>
        <dbReference type="ARBA" id="ARBA00022723"/>
    </source>
</evidence>
<dbReference type="GO" id="GO:0016020">
    <property type="term" value="C:membrane"/>
    <property type="evidence" value="ECO:0000318"/>
    <property type="project" value="GO_Central"/>
</dbReference>
<reference evidence="17" key="3">
    <citation type="submission" date="2019-07" db="EMBL/GenBank/DDBJ databases">
        <authorList>
            <person name="Seetharam A."/>
            <person name="Woodhouse M."/>
            <person name="Cannon E."/>
        </authorList>
    </citation>
    <scope>NUCLEOTIDE SEQUENCE [LARGE SCALE GENOMIC DNA]</scope>
    <source>
        <strain evidence="17">cv. B73</strain>
    </source>
</reference>
<dbReference type="FunFam" id="1.10.630.10:FF:000055">
    <property type="entry name" value="Cytochrome P450 71A26"/>
    <property type="match status" value="1"/>
</dbReference>
<evidence type="ECO:0000256" key="2">
    <source>
        <dbReference type="ARBA" id="ARBA00004370"/>
    </source>
</evidence>
<evidence type="ECO:0000313" key="16">
    <source>
        <dbReference type="EMBL" id="AQK78095.1"/>
    </source>
</evidence>
<evidence type="ECO:0000313" key="18">
    <source>
        <dbReference type="Proteomes" id="UP000007305"/>
    </source>
</evidence>
<dbReference type="Pfam" id="PF00067">
    <property type="entry name" value="p450"/>
    <property type="match status" value="1"/>
</dbReference>
<evidence type="ECO:0000256" key="11">
    <source>
        <dbReference type="ARBA" id="ARBA00023033"/>
    </source>
</evidence>
<evidence type="ECO:0000256" key="9">
    <source>
        <dbReference type="ARBA" id="ARBA00023002"/>
    </source>
</evidence>
<keyword evidence="18" id="KW-1185">Reference proteome</keyword>
<dbReference type="Gene3D" id="1.10.630.10">
    <property type="entry name" value="Cytochrome P450"/>
    <property type="match status" value="1"/>
</dbReference>
<feature type="binding site" description="axial binding residue" evidence="13">
    <location>
        <position position="486"/>
    </location>
    <ligand>
        <name>heme</name>
        <dbReference type="ChEBI" id="CHEBI:30413"/>
    </ligand>
    <ligandPart>
        <name>Fe</name>
        <dbReference type="ChEBI" id="CHEBI:18248"/>
    </ligandPart>
</feature>
<dbReference type="Proteomes" id="UP000007305">
    <property type="component" value="Chromosome 6"/>
</dbReference>
<evidence type="ECO:0007829" key="19">
    <source>
        <dbReference type="PeptideAtlas" id="A0A1D6LDL6"/>
    </source>
</evidence>
<evidence type="ECO:0000256" key="1">
    <source>
        <dbReference type="ARBA" id="ARBA00001971"/>
    </source>
</evidence>
<comment type="subcellular location">
    <subcellularLocation>
        <location evidence="2">Membrane</location>
    </subcellularLocation>
</comment>
<dbReference type="GeneID" id="109940614"/>
<comment type="cofactor">
    <cofactor evidence="1 13">
        <name>heme</name>
        <dbReference type="ChEBI" id="CHEBI:30413"/>
    </cofactor>
</comment>
<accession>A0A1D6LDL6</accession>
<evidence type="ECO:0000256" key="5">
    <source>
        <dbReference type="ARBA" id="ARBA00022617"/>
    </source>
</evidence>
<dbReference type="GO" id="GO:0020037">
    <property type="term" value="F:heme binding"/>
    <property type="evidence" value="ECO:0007669"/>
    <property type="project" value="InterPro"/>
</dbReference>
<dbReference type="InterPro" id="IPR001128">
    <property type="entry name" value="Cyt_P450"/>
</dbReference>
<dbReference type="InterPro" id="IPR017972">
    <property type="entry name" value="Cyt_P450_CS"/>
</dbReference>
<dbReference type="PROSITE" id="PS00086">
    <property type="entry name" value="CYTOCHROME_P450"/>
    <property type="match status" value="1"/>
</dbReference>
<keyword evidence="8 15" id="KW-1133">Transmembrane helix</keyword>
<evidence type="ECO:0000256" key="10">
    <source>
        <dbReference type="ARBA" id="ARBA00023004"/>
    </source>
</evidence>
<dbReference type="Gramene" id="Zm00001eb260220_T001">
    <property type="protein sequence ID" value="Zm00001eb260220_P001"/>
    <property type="gene ID" value="Zm00001eb260220"/>
</dbReference>